<sequence length="611" mass="69180">MLCREADGLWNEPLRAQLSREIAGLYAGLLEKHRSMNVHSMISNAANETRLHGRLLVEVKRRICVPETLERVKAQAAKPPEHTTPNELDSGLHFRRRRPTPKTSEANDATKAHRQSAVSPKKMSLLSIRSAKTLSTAPELSNQAMSPAKAKDDGVNDKLASSVRFVHFPKTRVDLRDLLQTTATTELPVTHFHDRPVFASAILDAGVPLPKRTPSTMPPPRPRYLYAENSAALPHTKPIFDDYVVPKEVWDAVEAERSLQSMKVDACSNFEPLPQDDLPMDVYFARECPQERDMISKALATLSIRPEKRVERSVTAVYMDESLASTSNDVLLPEVRRLFDAASGQYHELRAHMLRSVKMSALVDLALKCNLCDLAMEAPARATSADPRVEIPKHLQPPPKAARGRSREANSPRRRVIAEKRLSKRDALDQLVHLSDVDQRLLTQLEFYDLSADNNTVFDPIALEPLLSVRFETVWRGLLMHTTRRFDLALKYSQPEFSARLPDAVVLWEVCAYWVAERETTVDYIRKLLKGADTSASQAHQLYELVLTLVSCTTKLKQAMALTHAQVNDFIAYEDEFYLHRLVNQHQQLERDLRTHPLWHDPIHLSTPSVQ</sequence>
<keyword evidence="3" id="KW-1185">Reference proteome</keyword>
<dbReference type="OMA" id="PRVRYIM"/>
<dbReference type="KEGG" id="spar:SPRG_05151"/>
<organism evidence="2 3">
    <name type="scientific">Saprolegnia parasitica (strain CBS 223.65)</name>
    <dbReference type="NCBI Taxonomy" id="695850"/>
    <lineage>
        <taxon>Eukaryota</taxon>
        <taxon>Sar</taxon>
        <taxon>Stramenopiles</taxon>
        <taxon>Oomycota</taxon>
        <taxon>Saprolegniomycetes</taxon>
        <taxon>Saprolegniales</taxon>
        <taxon>Saprolegniaceae</taxon>
        <taxon>Saprolegnia</taxon>
    </lineage>
</organism>
<dbReference type="EMBL" id="KK583203">
    <property type="protein sequence ID" value="KDO29961.1"/>
    <property type="molecule type" value="Genomic_DNA"/>
</dbReference>
<dbReference type="PANTHER" id="PTHR16078:SF1">
    <property type="entry name" value="COILED-COIL DOMAIN-CONTAINING PROTEIN 87"/>
    <property type="match status" value="1"/>
</dbReference>
<evidence type="ECO:0000313" key="2">
    <source>
        <dbReference type="EMBL" id="KDO29961.1"/>
    </source>
</evidence>
<name>A0A067CTT8_SAPPC</name>
<dbReference type="OrthoDB" id="67750at2759"/>
<feature type="region of interest" description="Disordered" evidence="1">
    <location>
        <begin position="383"/>
        <end position="415"/>
    </location>
</feature>
<evidence type="ECO:0000313" key="3">
    <source>
        <dbReference type="Proteomes" id="UP000030745"/>
    </source>
</evidence>
<accession>A0A067CTT8</accession>
<feature type="compositionally biased region" description="Basic and acidic residues" evidence="1">
    <location>
        <begin position="405"/>
        <end position="415"/>
    </location>
</feature>
<dbReference type="PANTHER" id="PTHR16078">
    <property type="entry name" value="COILED-COIL DOMAIN-CONTAINING PROTEIN 87"/>
    <property type="match status" value="1"/>
</dbReference>
<dbReference type="VEuPathDB" id="FungiDB:SPRG_05151"/>
<evidence type="ECO:0000256" key="1">
    <source>
        <dbReference type="SAM" id="MobiDB-lite"/>
    </source>
</evidence>
<dbReference type="Proteomes" id="UP000030745">
    <property type="component" value="Unassembled WGS sequence"/>
</dbReference>
<gene>
    <name evidence="2" type="ORF">SPRG_05151</name>
</gene>
<dbReference type="RefSeq" id="XP_012199145.1">
    <property type="nucleotide sequence ID" value="XM_012343755.1"/>
</dbReference>
<dbReference type="AlphaFoldDB" id="A0A067CTT8"/>
<protein>
    <submittedName>
        <fullName evidence="2">Uncharacterized protein</fullName>
    </submittedName>
</protein>
<feature type="region of interest" description="Disordered" evidence="1">
    <location>
        <begin position="73"/>
        <end position="125"/>
    </location>
</feature>
<proteinExistence type="predicted"/>
<reference evidence="2 3" key="1">
    <citation type="journal article" date="2013" name="PLoS Genet.">
        <title>Distinctive expansion of potential virulence genes in the genome of the oomycete fish pathogen Saprolegnia parasitica.</title>
        <authorList>
            <person name="Jiang R.H."/>
            <person name="de Bruijn I."/>
            <person name="Haas B.J."/>
            <person name="Belmonte R."/>
            <person name="Lobach L."/>
            <person name="Christie J."/>
            <person name="van den Ackerveken G."/>
            <person name="Bottin A."/>
            <person name="Bulone V."/>
            <person name="Diaz-Moreno S.M."/>
            <person name="Dumas B."/>
            <person name="Fan L."/>
            <person name="Gaulin E."/>
            <person name="Govers F."/>
            <person name="Grenville-Briggs L.J."/>
            <person name="Horner N.R."/>
            <person name="Levin J.Z."/>
            <person name="Mammella M."/>
            <person name="Meijer H.J."/>
            <person name="Morris P."/>
            <person name="Nusbaum C."/>
            <person name="Oome S."/>
            <person name="Phillips A.J."/>
            <person name="van Rooyen D."/>
            <person name="Rzeszutek E."/>
            <person name="Saraiva M."/>
            <person name="Secombes C.J."/>
            <person name="Seidl M.F."/>
            <person name="Snel B."/>
            <person name="Stassen J.H."/>
            <person name="Sykes S."/>
            <person name="Tripathy S."/>
            <person name="van den Berg H."/>
            <person name="Vega-Arreguin J.C."/>
            <person name="Wawra S."/>
            <person name="Young S.K."/>
            <person name="Zeng Q."/>
            <person name="Dieguez-Uribeondo J."/>
            <person name="Russ C."/>
            <person name="Tyler B.M."/>
            <person name="van West P."/>
        </authorList>
    </citation>
    <scope>NUCLEOTIDE SEQUENCE [LARGE SCALE GENOMIC DNA]</scope>
    <source>
        <strain evidence="2 3">CBS 223.65</strain>
    </source>
</reference>
<dbReference type="InterPro" id="IPR037383">
    <property type="entry name" value="CCDC87"/>
</dbReference>
<dbReference type="GeneID" id="24127556"/>